<evidence type="ECO:0000313" key="3">
    <source>
        <dbReference type="Proteomes" id="UP000037035"/>
    </source>
</evidence>
<gene>
    <name evidence="2" type="ORF">VP01_2854g3</name>
</gene>
<dbReference type="VEuPathDB" id="FungiDB:VP01_2854g3"/>
<evidence type="ECO:0000313" key="2">
    <source>
        <dbReference type="EMBL" id="KNZ54791.1"/>
    </source>
</evidence>
<keyword evidence="1" id="KW-0812">Transmembrane</keyword>
<dbReference type="EMBL" id="LAVV01007784">
    <property type="protein sequence ID" value="KNZ54791.1"/>
    <property type="molecule type" value="Genomic_DNA"/>
</dbReference>
<dbReference type="OrthoDB" id="2505635at2759"/>
<keyword evidence="3" id="KW-1185">Reference proteome</keyword>
<protein>
    <submittedName>
        <fullName evidence="2">Uncharacterized protein</fullName>
    </submittedName>
</protein>
<name>A0A0L6V202_9BASI</name>
<evidence type="ECO:0000256" key="1">
    <source>
        <dbReference type="SAM" id="Phobius"/>
    </source>
</evidence>
<keyword evidence="1" id="KW-0472">Membrane</keyword>
<dbReference type="Proteomes" id="UP000037035">
    <property type="component" value="Unassembled WGS sequence"/>
</dbReference>
<reference evidence="2 3" key="1">
    <citation type="submission" date="2015-08" db="EMBL/GenBank/DDBJ databases">
        <title>Next Generation Sequencing and Analysis of the Genome of Puccinia sorghi L Schw, the Causal Agent of Maize Common Rust.</title>
        <authorList>
            <person name="Rochi L."/>
            <person name="Burguener G."/>
            <person name="Darino M."/>
            <person name="Turjanski A."/>
            <person name="Kreff E."/>
            <person name="Dieguez M.J."/>
            <person name="Sacco F."/>
        </authorList>
    </citation>
    <scope>NUCLEOTIDE SEQUENCE [LARGE SCALE GENOMIC DNA]</scope>
    <source>
        <strain evidence="2 3">RO10H11247</strain>
    </source>
</reference>
<sequence>MFKTLQFTDCVNFFNSNHNTTNNSVQSIPALKEIEISTQWNFTFHMFHNEDVKASKYQLLVAKWTREIFLMNLLEPLCEATEILCRSNYPPLNKALPIYILLIKHLKRVQHGLYYQALLIHPASLIITKIQSCFISEFLVRAVHFLSIILLRKNSLTVFSLEISIRCQSLNPCFVVDFLFVFQSSPPPLSIHPDPLGISSLSFSLFCLFFFLFTVSKGPNKSD</sequence>
<accession>A0A0L6V202</accession>
<organism evidence="2 3">
    <name type="scientific">Puccinia sorghi</name>
    <dbReference type="NCBI Taxonomy" id="27349"/>
    <lineage>
        <taxon>Eukaryota</taxon>
        <taxon>Fungi</taxon>
        <taxon>Dikarya</taxon>
        <taxon>Basidiomycota</taxon>
        <taxon>Pucciniomycotina</taxon>
        <taxon>Pucciniomycetes</taxon>
        <taxon>Pucciniales</taxon>
        <taxon>Pucciniaceae</taxon>
        <taxon>Puccinia</taxon>
    </lineage>
</organism>
<feature type="transmembrane region" description="Helical" evidence="1">
    <location>
        <begin position="196"/>
        <end position="215"/>
    </location>
</feature>
<dbReference type="AlphaFoldDB" id="A0A0L6V202"/>
<comment type="caution">
    <text evidence="2">The sequence shown here is derived from an EMBL/GenBank/DDBJ whole genome shotgun (WGS) entry which is preliminary data.</text>
</comment>
<proteinExistence type="predicted"/>
<keyword evidence="1" id="KW-1133">Transmembrane helix</keyword>